<evidence type="ECO:0000256" key="5">
    <source>
        <dbReference type="ARBA" id="ARBA00022490"/>
    </source>
</evidence>
<keyword evidence="8" id="KW-0808">Transferase</keyword>
<evidence type="ECO:0000256" key="7">
    <source>
        <dbReference type="ARBA" id="ARBA00022676"/>
    </source>
</evidence>
<dbReference type="AlphaFoldDB" id="X1KP23"/>
<dbReference type="InterPro" id="IPR001348">
    <property type="entry name" value="ATP_PRibTrfase_HisG"/>
</dbReference>
<keyword evidence="7" id="KW-0328">Glycosyltransferase</keyword>
<accession>X1KP23</accession>
<evidence type="ECO:0000313" key="13">
    <source>
        <dbReference type="EMBL" id="GAH95380.1"/>
    </source>
</evidence>
<dbReference type="SUPFAM" id="SSF53850">
    <property type="entry name" value="Periplasmic binding protein-like II"/>
    <property type="match status" value="1"/>
</dbReference>
<keyword evidence="9" id="KW-0547">Nucleotide-binding</keyword>
<dbReference type="GO" id="GO:0005524">
    <property type="term" value="F:ATP binding"/>
    <property type="evidence" value="ECO:0007669"/>
    <property type="project" value="UniProtKB-KW"/>
</dbReference>
<dbReference type="EC" id="2.4.2.17" evidence="4"/>
<proteinExistence type="predicted"/>
<dbReference type="GO" id="GO:0003879">
    <property type="term" value="F:ATP phosphoribosyltransferase activity"/>
    <property type="evidence" value="ECO:0007669"/>
    <property type="project" value="UniProtKB-EC"/>
</dbReference>
<keyword evidence="6" id="KW-0028">Amino-acid biosynthesis</keyword>
<keyword evidence="11" id="KW-0368">Histidine biosynthesis</keyword>
<evidence type="ECO:0000256" key="10">
    <source>
        <dbReference type="ARBA" id="ARBA00022840"/>
    </source>
</evidence>
<dbReference type="InterPro" id="IPR013820">
    <property type="entry name" value="ATP_PRibTrfase_cat"/>
</dbReference>
<dbReference type="GO" id="GO:0005737">
    <property type="term" value="C:cytoplasm"/>
    <property type="evidence" value="ECO:0007669"/>
    <property type="project" value="UniProtKB-SubCell"/>
</dbReference>
<evidence type="ECO:0000256" key="2">
    <source>
        <dbReference type="ARBA" id="ARBA00004496"/>
    </source>
</evidence>
<comment type="subcellular location">
    <subcellularLocation>
        <location evidence="2">Cytoplasm</location>
    </subcellularLocation>
</comment>
<keyword evidence="10" id="KW-0067">ATP-binding</keyword>
<evidence type="ECO:0000256" key="6">
    <source>
        <dbReference type="ARBA" id="ARBA00022605"/>
    </source>
</evidence>
<feature type="domain" description="ATP phosphoribosyltransferase catalytic" evidence="12">
    <location>
        <begin position="40"/>
        <end position="209"/>
    </location>
</feature>
<evidence type="ECO:0000256" key="3">
    <source>
        <dbReference type="ARBA" id="ARBA00004667"/>
    </source>
</evidence>
<evidence type="ECO:0000256" key="1">
    <source>
        <dbReference type="ARBA" id="ARBA00000915"/>
    </source>
</evidence>
<name>X1KP23_9ZZZZ</name>
<comment type="catalytic activity">
    <reaction evidence="1">
        <text>1-(5-phospho-beta-D-ribosyl)-ATP + diphosphate = 5-phospho-alpha-D-ribose 1-diphosphate + ATP</text>
        <dbReference type="Rhea" id="RHEA:18473"/>
        <dbReference type="ChEBI" id="CHEBI:30616"/>
        <dbReference type="ChEBI" id="CHEBI:33019"/>
        <dbReference type="ChEBI" id="CHEBI:58017"/>
        <dbReference type="ChEBI" id="CHEBI:73183"/>
        <dbReference type="EC" id="2.4.2.17"/>
    </reaction>
</comment>
<gene>
    <name evidence="13" type="ORF">S06H3_04026</name>
</gene>
<evidence type="ECO:0000259" key="12">
    <source>
        <dbReference type="Pfam" id="PF01634"/>
    </source>
</evidence>
<protein>
    <recommendedName>
        <fullName evidence="4">ATP phosphoribosyltransferase</fullName>
        <ecNumber evidence="4">2.4.2.17</ecNumber>
    </recommendedName>
</protein>
<dbReference type="Pfam" id="PF01634">
    <property type="entry name" value="HisG"/>
    <property type="match status" value="1"/>
</dbReference>
<evidence type="ECO:0000256" key="11">
    <source>
        <dbReference type="ARBA" id="ARBA00023102"/>
    </source>
</evidence>
<evidence type="ECO:0000256" key="8">
    <source>
        <dbReference type="ARBA" id="ARBA00022679"/>
    </source>
</evidence>
<keyword evidence="5" id="KW-0963">Cytoplasm</keyword>
<dbReference type="NCBIfam" id="TIGR00070">
    <property type="entry name" value="hisG"/>
    <property type="match status" value="1"/>
</dbReference>
<evidence type="ECO:0000256" key="9">
    <source>
        <dbReference type="ARBA" id="ARBA00022741"/>
    </source>
</evidence>
<reference evidence="13" key="1">
    <citation type="journal article" date="2014" name="Front. Microbiol.">
        <title>High frequency of phylogenetically diverse reductive dehalogenase-homologous genes in deep subseafloor sedimentary metagenomes.</title>
        <authorList>
            <person name="Kawai M."/>
            <person name="Futagami T."/>
            <person name="Toyoda A."/>
            <person name="Takaki Y."/>
            <person name="Nishi S."/>
            <person name="Hori S."/>
            <person name="Arai W."/>
            <person name="Tsubouchi T."/>
            <person name="Morono Y."/>
            <person name="Uchiyama I."/>
            <person name="Ito T."/>
            <person name="Fujiyama A."/>
            <person name="Inagaki F."/>
            <person name="Takami H."/>
        </authorList>
    </citation>
    <scope>NUCLEOTIDE SEQUENCE</scope>
    <source>
        <strain evidence="13">Expedition CK06-06</strain>
    </source>
</reference>
<evidence type="ECO:0000256" key="4">
    <source>
        <dbReference type="ARBA" id="ARBA00011946"/>
    </source>
</evidence>
<dbReference type="PANTHER" id="PTHR21403">
    <property type="entry name" value="ATP PHOSPHORIBOSYLTRANSFERASE ATP-PRTASE"/>
    <property type="match status" value="1"/>
</dbReference>
<dbReference type="UniPathway" id="UPA00031">
    <property type="reaction ID" value="UER00006"/>
</dbReference>
<dbReference type="EMBL" id="BARV01001369">
    <property type="protein sequence ID" value="GAH95380.1"/>
    <property type="molecule type" value="Genomic_DNA"/>
</dbReference>
<sequence>QPPTAQFLKRVGLNIQGYTEEVLNRCPSSDLDWLGIKVIRPQDMPLQVANGNFDLAITGEDWLLEHLYRFPSSPVKELLDLGFGMVKIVAAVSQDMPITDVADLRSLIQSGKLTLLRVASEYVNIADKYLRDNYINPYKVIPTWGASEVFLPEDADLLIDNTQTGKTLAQHDLKVIAVLFKSTACLIGNKDSLDFPGKKEGIEFVIQTLRRGFS</sequence>
<feature type="non-terminal residue" evidence="13">
    <location>
        <position position="1"/>
    </location>
</feature>
<organism evidence="13">
    <name type="scientific">marine sediment metagenome</name>
    <dbReference type="NCBI Taxonomy" id="412755"/>
    <lineage>
        <taxon>unclassified sequences</taxon>
        <taxon>metagenomes</taxon>
        <taxon>ecological metagenomes</taxon>
    </lineage>
</organism>
<comment type="caution">
    <text evidence="13">The sequence shown here is derived from an EMBL/GenBank/DDBJ whole genome shotgun (WGS) entry which is preliminary data.</text>
</comment>
<dbReference type="PANTHER" id="PTHR21403:SF10">
    <property type="entry name" value="ATP PHOSPHORIBOSYLTRANSFERASE"/>
    <property type="match status" value="1"/>
</dbReference>
<dbReference type="Gene3D" id="3.40.190.10">
    <property type="entry name" value="Periplasmic binding protein-like II"/>
    <property type="match status" value="2"/>
</dbReference>
<dbReference type="GO" id="GO:0000105">
    <property type="term" value="P:L-histidine biosynthetic process"/>
    <property type="evidence" value="ECO:0007669"/>
    <property type="project" value="UniProtKB-UniPathway"/>
</dbReference>
<comment type="pathway">
    <text evidence="3">Amino-acid biosynthesis; L-histidine biosynthesis; L-histidine from 5-phospho-alpha-D-ribose 1-diphosphate: step 1/9.</text>
</comment>